<keyword evidence="5 7" id="KW-0472">Membrane</keyword>
<keyword evidence="6 7" id="KW-0998">Cell outer membrane</keyword>
<evidence type="ECO:0000256" key="8">
    <source>
        <dbReference type="SAM" id="SignalP"/>
    </source>
</evidence>
<dbReference type="PANTHER" id="PTHR40980">
    <property type="entry name" value="PLUG DOMAIN-CONTAINING PROTEIN"/>
    <property type="match status" value="1"/>
</dbReference>
<reference evidence="10 11" key="1">
    <citation type="submission" date="2018-10" db="EMBL/GenBank/DDBJ databases">
        <title>Genomic Encyclopedia of Archaeal and Bacterial Type Strains, Phase II (KMG-II): from individual species to whole genera.</title>
        <authorList>
            <person name="Goeker M."/>
        </authorList>
    </citation>
    <scope>NUCLEOTIDE SEQUENCE [LARGE SCALE GENOMIC DNA]</scope>
    <source>
        <strain evidence="10 11">DSM 18602</strain>
    </source>
</reference>
<dbReference type="AlphaFoldDB" id="A0A495IUY2"/>
<sequence>MTFFKYTVLIFFGIIPFSVSYAAAQQTTSQTPPVKLKDALQSVSKTFHINFMYEAELLNGKTVNLYLQNFKTQKPETVLTGLLQPVGISYYRVDQENYALFKQALDKTIVSSANTALSQLSPTDTLRNASISGVVLDEANHPLDYSTVTLLKSDSSVVKSVLADSSGRYRFKDLTAGHYLILATQMGYLKGYSQSFQLVANTPLAVPAIILATSPNQLAEVKITAKKPLFERRIDRTIVNVESSALATGGSIGDVLEIAPGVSVDNNQITLKGKQGVTVMIDDKVVKLSASQISSLLQSMPASSISQIELISNPSAKYDAEGKGGIINIKTKKGTNLGFNGTITSGITVGTFPRFTEGITLNYKLKRLNLFSNYSYQHNRSISQYLSDKVITGQNALTYHQDETSHSTAEANNARLGADYDLNDKNTIGILGTLNTNRSRSDFLQTVNFNNYSTRQQDSSLSSLNNGSGKYDTYGLNINSRHVLGLDGHLLLFNADYTSYLSANPNTYQNNYFNSTGGLVKGPENIRNDAGVAIDLITAKVDYSYPLNKTSKLEAGGKTAFTHSKSNILFQSGNSAGQFITDTNRTNTFDYHENISAVYVNYVTKLGKQTDFQAGLRGENTRYSGKSITTGQTVSRNYLQLFPSLFILHNFGVNTLSFSYSRRIGRPGYEDLNPFIDYSSPYFYTQGNPLLKPETTHSLELNYNYHTDLNISLGYSRTSDYYNYFTSLADSSGATKQTVDNFKHYDTWNLSISYNKELFKWWNLTANGDAFYDRYQTPYLGTFIDVQRAGYNFNILNALQLHPRLSLEILNLYKSKRAVLARTIGSKYRADAALKYSFLNNKATIKLGVTDIFYTYINQGVNQFEGLYGTYYNRNENRRFNLSFSYKFGGKVTAPKKAQSNKEELERIK</sequence>
<dbReference type="Gene3D" id="2.170.130.10">
    <property type="entry name" value="TonB-dependent receptor, plug domain"/>
    <property type="match status" value="1"/>
</dbReference>
<feature type="chain" id="PRO_5019808543" evidence="8">
    <location>
        <begin position="23"/>
        <end position="909"/>
    </location>
</feature>
<dbReference type="SUPFAM" id="SSF56935">
    <property type="entry name" value="Porins"/>
    <property type="match status" value="1"/>
</dbReference>
<dbReference type="Pfam" id="PF13620">
    <property type="entry name" value="CarboxypepD_reg"/>
    <property type="match status" value="1"/>
</dbReference>
<dbReference type="PANTHER" id="PTHR40980:SF4">
    <property type="entry name" value="TONB-DEPENDENT RECEPTOR-LIKE BETA-BARREL DOMAIN-CONTAINING PROTEIN"/>
    <property type="match status" value="1"/>
</dbReference>
<evidence type="ECO:0000256" key="3">
    <source>
        <dbReference type="ARBA" id="ARBA00022452"/>
    </source>
</evidence>
<evidence type="ECO:0000256" key="4">
    <source>
        <dbReference type="ARBA" id="ARBA00022692"/>
    </source>
</evidence>
<dbReference type="RefSeq" id="WP_121196292.1">
    <property type="nucleotide sequence ID" value="NZ_RBKU01000001.1"/>
</dbReference>
<proteinExistence type="inferred from homology"/>
<keyword evidence="8" id="KW-0732">Signal</keyword>
<accession>A0A495IUY2</accession>
<dbReference type="InterPro" id="IPR036942">
    <property type="entry name" value="Beta-barrel_TonB_sf"/>
</dbReference>
<keyword evidence="10" id="KW-0675">Receptor</keyword>
<comment type="similarity">
    <text evidence="7">Belongs to the TonB-dependent receptor family.</text>
</comment>
<dbReference type="InterPro" id="IPR037066">
    <property type="entry name" value="Plug_dom_sf"/>
</dbReference>
<evidence type="ECO:0000256" key="5">
    <source>
        <dbReference type="ARBA" id="ARBA00023136"/>
    </source>
</evidence>
<comment type="subcellular location">
    <subcellularLocation>
        <location evidence="1 7">Cell outer membrane</location>
        <topology evidence="1 7">Multi-pass membrane protein</topology>
    </subcellularLocation>
</comment>
<dbReference type="SUPFAM" id="SSF49464">
    <property type="entry name" value="Carboxypeptidase regulatory domain-like"/>
    <property type="match status" value="1"/>
</dbReference>
<evidence type="ECO:0000256" key="1">
    <source>
        <dbReference type="ARBA" id="ARBA00004571"/>
    </source>
</evidence>
<feature type="signal peptide" evidence="8">
    <location>
        <begin position="1"/>
        <end position="22"/>
    </location>
</feature>
<dbReference type="InterPro" id="IPR039426">
    <property type="entry name" value="TonB-dep_rcpt-like"/>
</dbReference>
<dbReference type="GO" id="GO:0009279">
    <property type="term" value="C:cell outer membrane"/>
    <property type="evidence" value="ECO:0007669"/>
    <property type="project" value="UniProtKB-SubCell"/>
</dbReference>
<keyword evidence="4 7" id="KW-0812">Transmembrane</keyword>
<evidence type="ECO:0000313" key="11">
    <source>
        <dbReference type="Proteomes" id="UP000268007"/>
    </source>
</evidence>
<keyword evidence="3 7" id="KW-1134">Transmembrane beta strand</keyword>
<evidence type="ECO:0000256" key="7">
    <source>
        <dbReference type="PROSITE-ProRule" id="PRU01360"/>
    </source>
</evidence>
<dbReference type="EMBL" id="RBKU01000001">
    <property type="protein sequence ID" value="RKR80520.1"/>
    <property type="molecule type" value="Genomic_DNA"/>
</dbReference>
<comment type="caution">
    <text evidence="10">The sequence shown here is derived from an EMBL/GenBank/DDBJ whole genome shotgun (WGS) entry which is preliminary data.</text>
</comment>
<protein>
    <submittedName>
        <fullName evidence="10">Outer membrane receptor protein involved in Fe transport</fullName>
    </submittedName>
</protein>
<evidence type="ECO:0000313" key="10">
    <source>
        <dbReference type="EMBL" id="RKR80520.1"/>
    </source>
</evidence>
<evidence type="ECO:0000256" key="2">
    <source>
        <dbReference type="ARBA" id="ARBA00022448"/>
    </source>
</evidence>
<dbReference type="Pfam" id="PF14905">
    <property type="entry name" value="OMP_b-brl_3"/>
    <property type="match status" value="1"/>
</dbReference>
<dbReference type="OrthoDB" id="905020at2"/>
<feature type="domain" description="Outer membrane protein beta-barrel" evidence="9">
    <location>
        <begin position="487"/>
        <end position="886"/>
    </location>
</feature>
<name>A0A495IUY2_9SPHI</name>
<organism evidence="10 11">
    <name type="scientific">Mucilaginibacter gracilis</name>
    <dbReference type="NCBI Taxonomy" id="423350"/>
    <lineage>
        <taxon>Bacteria</taxon>
        <taxon>Pseudomonadati</taxon>
        <taxon>Bacteroidota</taxon>
        <taxon>Sphingobacteriia</taxon>
        <taxon>Sphingobacteriales</taxon>
        <taxon>Sphingobacteriaceae</taxon>
        <taxon>Mucilaginibacter</taxon>
    </lineage>
</organism>
<dbReference type="Proteomes" id="UP000268007">
    <property type="component" value="Unassembled WGS sequence"/>
</dbReference>
<dbReference type="PROSITE" id="PS52016">
    <property type="entry name" value="TONB_DEPENDENT_REC_3"/>
    <property type="match status" value="1"/>
</dbReference>
<evidence type="ECO:0000259" key="9">
    <source>
        <dbReference type="Pfam" id="PF14905"/>
    </source>
</evidence>
<gene>
    <name evidence="10" type="ORF">BDD43_0641</name>
</gene>
<dbReference type="InterPro" id="IPR041700">
    <property type="entry name" value="OMP_b-brl_3"/>
</dbReference>
<dbReference type="InterPro" id="IPR008969">
    <property type="entry name" value="CarboxyPept-like_regulatory"/>
</dbReference>
<evidence type="ECO:0000256" key="6">
    <source>
        <dbReference type="ARBA" id="ARBA00023237"/>
    </source>
</evidence>
<keyword evidence="2 7" id="KW-0813">Transport</keyword>
<keyword evidence="11" id="KW-1185">Reference proteome</keyword>
<dbReference type="Gene3D" id="2.40.170.20">
    <property type="entry name" value="TonB-dependent receptor, beta-barrel domain"/>
    <property type="match status" value="1"/>
</dbReference>
<dbReference type="Gene3D" id="2.60.40.1120">
    <property type="entry name" value="Carboxypeptidase-like, regulatory domain"/>
    <property type="match status" value="1"/>
</dbReference>